<dbReference type="KEGG" id="mgot:MgSA37_02385"/>
<name>A0A0X8X235_9SPHI</name>
<accession>A0A0X8X235</accession>
<gene>
    <name evidence="1" type="ORF">MgSA37_02385</name>
</gene>
<keyword evidence="2" id="KW-1185">Reference proteome</keyword>
<reference evidence="1 2" key="1">
    <citation type="submission" date="2015-12" db="EMBL/GenBank/DDBJ databases">
        <title>Genome sequence of Mucilaginibacter gotjawali.</title>
        <authorList>
            <person name="Lee J.S."/>
            <person name="Lee K.C."/>
            <person name="Kim K.K."/>
            <person name="Lee B.W."/>
        </authorList>
    </citation>
    <scope>NUCLEOTIDE SEQUENCE [LARGE SCALE GENOMIC DNA]</scope>
    <source>
        <strain evidence="1 2">SA3-7</strain>
    </source>
</reference>
<dbReference type="Proteomes" id="UP000218263">
    <property type="component" value="Chromosome"/>
</dbReference>
<sequence length="96" mass="11224">MSTISKSDLKMIFSRIIDKLEYENIDQIELETDFYWYIPSDRWESFEQTPAILGSLKDDIDSLILLTNDSERFCTYVDFDRTAAVLRAISQKNNAT</sequence>
<dbReference type="EMBL" id="AP017313">
    <property type="protein sequence ID" value="BAU54211.1"/>
    <property type="molecule type" value="Genomic_DNA"/>
</dbReference>
<evidence type="ECO:0000313" key="1">
    <source>
        <dbReference type="EMBL" id="BAU54211.1"/>
    </source>
</evidence>
<dbReference type="OrthoDB" id="1467886at2"/>
<dbReference type="RefSeq" id="WP_096352071.1">
    <property type="nucleotide sequence ID" value="NZ_AP017313.1"/>
</dbReference>
<dbReference type="AlphaFoldDB" id="A0A0X8X235"/>
<proteinExistence type="predicted"/>
<protein>
    <submittedName>
        <fullName evidence="1">Uncharacterized protein</fullName>
    </submittedName>
</protein>
<organism evidence="1 2">
    <name type="scientific">Mucilaginibacter gotjawali</name>
    <dbReference type="NCBI Taxonomy" id="1550579"/>
    <lineage>
        <taxon>Bacteria</taxon>
        <taxon>Pseudomonadati</taxon>
        <taxon>Bacteroidota</taxon>
        <taxon>Sphingobacteriia</taxon>
        <taxon>Sphingobacteriales</taxon>
        <taxon>Sphingobacteriaceae</taxon>
        <taxon>Mucilaginibacter</taxon>
    </lineage>
</organism>
<evidence type="ECO:0000313" key="2">
    <source>
        <dbReference type="Proteomes" id="UP000218263"/>
    </source>
</evidence>